<dbReference type="EMBL" id="HBUE01121542">
    <property type="protein sequence ID" value="CAG6492610.1"/>
    <property type="molecule type" value="Transcribed_RNA"/>
</dbReference>
<sequence>MLSRIHLFRAVSVLTERRALILVQPISETNGSLILYYSTTRLLRSKPMSLDLFEEPSTRKKREPKLGFCWVGSEAGRPTWYDGVRFLLHTTAAHNNNKHLGDGKKLGWRRRHLETGHNFHKSGFATTKTQQSKTGRIRIPSWRIYRLTFHATTDSSCCNCVDIQDHRVVHRPKISTA</sequence>
<dbReference type="EMBL" id="HBUE01121539">
    <property type="protein sequence ID" value="CAG6492608.1"/>
    <property type="molecule type" value="Transcribed_RNA"/>
</dbReference>
<dbReference type="EMBL" id="HBUE01323976">
    <property type="protein sequence ID" value="CAG6589771.1"/>
    <property type="molecule type" value="Transcribed_RNA"/>
</dbReference>
<dbReference type="EMBL" id="HBUE01217418">
    <property type="protein sequence ID" value="CAG6537761.1"/>
    <property type="molecule type" value="Transcribed_RNA"/>
</dbReference>
<dbReference type="EMBL" id="HBUE01323978">
    <property type="protein sequence ID" value="CAG6589773.1"/>
    <property type="molecule type" value="Transcribed_RNA"/>
</dbReference>
<dbReference type="EMBL" id="HBUE01323977">
    <property type="protein sequence ID" value="CAG6589772.1"/>
    <property type="molecule type" value="Transcribed_RNA"/>
</dbReference>
<dbReference type="EMBL" id="HBUE01323984">
    <property type="protein sequence ID" value="CAG6589778.1"/>
    <property type="molecule type" value="Transcribed_RNA"/>
</dbReference>
<dbReference type="EMBL" id="HBUE01217421">
    <property type="protein sequence ID" value="CAG6537764.1"/>
    <property type="molecule type" value="Transcribed_RNA"/>
</dbReference>
<dbReference type="EMBL" id="HBUE01323981">
    <property type="protein sequence ID" value="CAG6589776.1"/>
    <property type="molecule type" value="Transcribed_RNA"/>
</dbReference>
<dbReference type="AlphaFoldDB" id="A0A8D8HP57"/>
<dbReference type="EMBL" id="HBUE01217419">
    <property type="protein sequence ID" value="CAG6537762.1"/>
    <property type="molecule type" value="Transcribed_RNA"/>
</dbReference>
<accession>A0A8D8HP57</accession>
<protein>
    <submittedName>
        <fullName evidence="1">(northern house mosquito) hypothetical protein</fullName>
    </submittedName>
</protein>
<dbReference type="EMBL" id="HBUE01217425">
    <property type="protein sequence ID" value="CAG6537767.1"/>
    <property type="molecule type" value="Transcribed_RNA"/>
</dbReference>
<evidence type="ECO:0000313" key="1">
    <source>
        <dbReference type="EMBL" id="CAG6537767.1"/>
    </source>
</evidence>
<reference evidence="1" key="1">
    <citation type="submission" date="2021-05" db="EMBL/GenBank/DDBJ databases">
        <authorList>
            <person name="Alioto T."/>
            <person name="Alioto T."/>
            <person name="Gomez Garrido J."/>
        </authorList>
    </citation>
    <scope>NUCLEOTIDE SEQUENCE</scope>
</reference>
<name>A0A8D8HP57_CULPI</name>
<dbReference type="EMBL" id="HBUE01217422">
    <property type="protein sequence ID" value="CAG6537765.1"/>
    <property type="molecule type" value="Transcribed_RNA"/>
</dbReference>
<organism evidence="1">
    <name type="scientific">Culex pipiens</name>
    <name type="common">House mosquito</name>
    <dbReference type="NCBI Taxonomy" id="7175"/>
    <lineage>
        <taxon>Eukaryota</taxon>
        <taxon>Metazoa</taxon>
        <taxon>Ecdysozoa</taxon>
        <taxon>Arthropoda</taxon>
        <taxon>Hexapoda</taxon>
        <taxon>Insecta</taxon>
        <taxon>Pterygota</taxon>
        <taxon>Neoptera</taxon>
        <taxon>Endopterygota</taxon>
        <taxon>Diptera</taxon>
        <taxon>Nematocera</taxon>
        <taxon>Culicoidea</taxon>
        <taxon>Culicidae</taxon>
        <taxon>Culicinae</taxon>
        <taxon>Culicini</taxon>
        <taxon>Culex</taxon>
        <taxon>Culex</taxon>
    </lineage>
</organism>
<proteinExistence type="predicted"/>
<dbReference type="EMBL" id="HBUE01323980">
    <property type="protein sequence ID" value="CAG6589775.1"/>
    <property type="molecule type" value="Transcribed_RNA"/>
</dbReference>
<dbReference type="EMBL" id="HBUE01217417">
    <property type="protein sequence ID" value="CAG6537760.1"/>
    <property type="molecule type" value="Transcribed_RNA"/>
</dbReference>